<dbReference type="CDD" id="cd07984">
    <property type="entry name" value="LPLAT_LABLAT-like"/>
    <property type="match status" value="1"/>
</dbReference>
<dbReference type="InterPro" id="IPR004960">
    <property type="entry name" value="LipA_acyltrans"/>
</dbReference>
<reference evidence="7 8" key="1">
    <citation type="submission" date="2022-10" db="EMBL/GenBank/DDBJ databases">
        <title>Defluviimonas sp. nov., isolated from ocean surface water.</title>
        <authorList>
            <person name="He W."/>
            <person name="Wang L."/>
            <person name="Zhang D.-F."/>
        </authorList>
    </citation>
    <scope>NUCLEOTIDE SEQUENCE [LARGE SCALE GENOMIC DNA]</scope>
    <source>
        <strain evidence="7 8">WL0002</strain>
    </source>
</reference>
<proteinExistence type="predicted"/>
<dbReference type="PANTHER" id="PTHR30606:SF10">
    <property type="entry name" value="PHOSPHATIDYLINOSITOL MANNOSIDE ACYLTRANSFERASE"/>
    <property type="match status" value="1"/>
</dbReference>
<sequence length="324" mass="36357">MAQASRRPPNPPETVTEAPNIAKKLRRLNYWITDRAIRGVLAALRLVPFDTRRTLGARFVSGVVAPLAGFRKRVRENLALVLPELPEAEVSRMIRAVPANMGRTIVELYSPEDLKARVRDEPFQGPGVAALEQAHRTGRGVMLVTGHIGNYDSLRAALIARGYRVGGLYKPMRNPFFNEHYVATISRIGQPLFSRTRQGMAAMVRFLREGGMVGVVLDQHTGLGEPLMFMGRPAMTGLAVAEMALRYDALLLPCYGIRRDDGGFTLWFDEPVEPSDAMTMTQALNDDLERQVRAHMDQWLWTHRRWKGMRAGEKPDDEQAEEAP</sequence>
<dbReference type="RefSeq" id="WP_263733157.1">
    <property type="nucleotide sequence ID" value="NZ_JAOWKY010000001.1"/>
</dbReference>
<evidence type="ECO:0000256" key="1">
    <source>
        <dbReference type="ARBA" id="ARBA00004533"/>
    </source>
</evidence>
<keyword evidence="3" id="KW-0997">Cell inner membrane</keyword>
<keyword evidence="4" id="KW-0808">Transferase</keyword>
<evidence type="ECO:0000256" key="5">
    <source>
        <dbReference type="ARBA" id="ARBA00023136"/>
    </source>
</evidence>
<dbReference type="PIRSF" id="PIRSF026649">
    <property type="entry name" value="MsbB"/>
    <property type="match status" value="1"/>
</dbReference>
<evidence type="ECO:0000256" key="6">
    <source>
        <dbReference type="ARBA" id="ARBA00023315"/>
    </source>
</evidence>
<keyword evidence="8" id="KW-1185">Reference proteome</keyword>
<gene>
    <name evidence="7" type="ORF">OEW28_02585</name>
</gene>
<evidence type="ECO:0000313" key="7">
    <source>
        <dbReference type="EMBL" id="MCV2867511.1"/>
    </source>
</evidence>
<evidence type="ECO:0000313" key="8">
    <source>
        <dbReference type="Proteomes" id="UP001652542"/>
    </source>
</evidence>
<keyword evidence="5" id="KW-0472">Membrane</keyword>
<keyword evidence="6 7" id="KW-0012">Acyltransferase</keyword>
<comment type="caution">
    <text evidence="7">The sequence shown here is derived from an EMBL/GenBank/DDBJ whole genome shotgun (WGS) entry which is preliminary data.</text>
</comment>
<dbReference type="EMBL" id="JAOWKY010000001">
    <property type="protein sequence ID" value="MCV2867511.1"/>
    <property type="molecule type" value="Genomic_DNA"/>
</dbReference>
<name>A0ABT2Z9Q3_9RHOB</name>
<keyword evidence="2" id="KW-1003">Cell membrane</keyword>
<evidence type="ECO:0000256" key="3">
    <source>
        <dbReference type="ARBA" id="ARBA00022519"/>
    </source>
</evidence>
<dbReference type="Proteomes" id="UP001652542">
    <property type="component" value="Unassembled WGS sequence"/>
</dbReference>
<accession>A0ABT2Z9Q3</accession>
<dbReference type="PANTHER" id="PTHR30606">
    <property type="entry name" value="LIPID A BIOSYNTHESIS LAUROYL ACYLTRANSFERASE"/>
    <property type="match status" value="1"/>
</dbReference>
<comment type="subcellular location">
    <subcellularLocation>
        <location evidence="1">Cell inner membrane</location>
    </subcellularLocation>
</comment>
<dbReference type="Pfam" id="PF03279">
    <property type="entry name" value="Lip_A_acyltrans"/>
    <property type="match status" value="1"/>
</dbReference>
<evidence type="ECO:0000256" key="2">
    <source>
        <dbReference type="ARBA" id="ARBA00022475"/>
    </source>
</evidence>
<dbReference type="GO" id="GO:0016746">
    <property type="term" value="F:acyltransferase activity"/>
    <property type="evidence" value="ECO:0007669"/>
    <property type="project" value="UniProtKB-KW"/>
</dbReference>
<organism evidence="7 8">
    <name type="scientific">Albidovulum marisflavi</name>
    <dbReference type="NCBI Taxonomy" id="2984159"/>
    <lineage>
        <taxon>Bacteria</taxon>
        <taxon>Pseudomonadati</taxon>
        <taxon>Pseudomonadota</taxon>
        <taxon>Alphaproteobacteria</taxon>
        <taxon>Rhodobacterales</taxon>
        <taxon>Paracoccaceae</taxon>
        <taxon>Albidovulum</taxon>
    </lineage>
</organism>
<evidence type="ECO:0000256" key="4">
    <source>
        <dbReference type="ARBA" id="ARBA00022679"/>
    </source>
</evidence>
<protein>
    <submittedName>
        <fullName evidence="7">Lauroyl acyltransferase</fullName>
    </submittedName>
</protein>